<protein>
    <submittedName>
        <fullName evidence="2">Uncharacterized protein</fullName>
    </submittedName>
</protein>
<proteinExistence type="predicted"/>
<evidence type="ECO:0000313" key="2">
    <source>
        <dbReference type="EMBL" id="GAH97119.1"/>
    </source>
</evidence>
<dbReference type="AlphaFoldDB" id="X1L3W1"/>
<dbReference type="EMBL" id="BARU01045845">
    <property type="protein sequence ID" value="GAH97119.1"/>
    <property type="molecule type" value="Genomic_DNA"/>
</dbReference>
<keyword evidence="1" id="KW-0472">Membrane</keyword>
<comment type="caution">
    <text evidence="2">The sequence shown here is derived from an EMBL/GenBank/DDBJ whole genome shotgun (WGS) entry which is preliminary data.</text>
</comment>
<evidence type="ECO:0000256" key="1">
    <source>
        <dbReference type="SAM" id="Phobius"/>
    </source>
</evidence>
<keyword evidence="1" id="KW-1133">Transmembrane helix</keyword>
<gene>
    <name evidence="2" type="ORF">S03H2_69399</name>
</gene>
<reference evidence="2" key="1">
    <citation type="journal article" date="2014" name="Front. Microbiol.">
        <title>High frequency of phylogenetically diverse reductive dehalogenase-homologous genes in deep subseafloor sedimentary metagenomes.</title>
        <authorList>
            <person name="Kawai M."/>
            <person name="Futagami T."/>
            <person name="Toyoda A."/>
            <person name="Takaki Y."/>
            <person name="Nishi S."/>
            <person name="Hori S."/>
            <person name="Arai W."/>
            <person name="Tsubouchi T."/>
            <person name="Morono Y."/>
            <person name="Uchiyama I."/>
            <person name="Ito T."/>
            <person name="Fujiyama A."/>
            <person name="Inagaki F."/>
            <person name="Takami H."/>
        </authorList>
    </citation>
    <scope>NUCLEOTIDE SEQUENCE</scope>
    <source>
        <strain evidence="2">Expedition CK06-06</strain>
    </source>
</reference>
<feature type="transmembrane region" description="Helical" evidence="1">
    <location>
        <begin position="6"/>
        <end position="32"/>
    </location>
</feature>
<organism evidence="2">
    <name type="scientific">marine sediment metagenome</name>
    <dbReference type="NCBI Taxonomy" id="412755"/>
    <lineage>
        <taxon>unclassified sequences</taxon>
        <taxon>metagenomes</taxon>
        <taxon>ecological metagenomes</taxon>
    </lineage>
</organism>
<sequence>MNILNRILIVILILFLLILSLVAMLNTFLPLIDIGESKRGNRNWKS</sequence>
<accession>X1L3W1</accession>
<keyword evidence="1" id="KW-0812">Transmembrane</keyword>
<name>X1L3W1_9ZZZZ</name>